<feature type="transmembrane region" description="Helical" evidence="1">
    <location>
        <begin position="49"/>
        <end position="68"/>
    </location>
</feature>
<keyword evidence="1" id="KW-0812">Transmembrane</keyword>
<gene>
    <name evidence="2" type="ORF">LCGC14_1049320</name>
</gene>
<keyword evidence="1" id="KW-1133">Transmembrane helix</keyword>
<organism evidence="2">
    <name type="scientific">marine sediment metagenome</name>
    <dbReference type="NCBI Taxonomy" id="412755"/>
    <lineage>
        <taxon>unclassified sequences</taxon>
        <taxon>metagenomes</taxon>
        <taxon>ecological metagenomes</taxon>
    </lineage>
</organism>
<comment type="caution">
    <text evidence="2">The sequence shown here is derived from an EMBL/GenBank/DDBJ whole genome shotgun (WGS) entry which is preliminary data.</text>
</comment>
<name>A0A0F9NB59_9ZZZZ</name>
<evidence type="ECO:0000313" key="2">
    <source>
        <dbReference type="EMBL" id="KKN09167.1"/>
    </source>
</evidence>
<reference evidence="2" key="1">
    <citation type="journal article" date="2015" name="Nature">
        <title>Complex archaea that bridge the gap between prokaryotes and eukaryotes.</title>
        <authorList>
            <person name="Spang A."/>
            <person name="Saw J.H."/>
            <person name="Jorgensen S.L."/>
            <person name="Zaremba-Niedzwiedzka K."/>
            <person name="Martijn J."/>
            <person name="Lind A.E."/>
            <person name="van Eijk R."/>
            <person name="Schleper C."/>
            <person name="Guy L."/>
            <person name="Ettema T.J."/>
        </authorList>
    </citation>
    <scope>NUCLEOTIDE SEQUENCE</scope>
</reference>
<feature type="transmembrane region" description="Helical" evidence="1">
    <location>
        <begin position="6"/>
        <end position="28"/>
    </location>
</feature>
<sequence length="113" mass="12533">MGTVETNYIGIIFSIITIAIVVVSILMISKIFKLLPKAKINKQWKLLRILLVIFIGGNIVNAISFIIVTDMSLHMMLMNVQTIMATIGAVFVLIVIRLSIKTYNLIVASAARK</sequence>
<dbReference type="EMBL" id="LAZR01004377">
    <property type="protein sequence ID" value="KKN09167.1"/>
    <property type="molecule type" value="Genomic_DNA"/>
</dbReference>
<feature type="transmembrane region" description="Helical" evidence="1">
    <location>
        <begin position="80"/>
        <end position="100"/>
    </location>
</feature>
<dbReference type="AlphaFoldDB" id="A0A0F9NB59"/>
<evidence type="ECO:0000256" key="1">
    <source>
        <dbReference type="SAM" id="Phobius"/>
    </source>
</evidence>
<keyword evidence="1" id="KW-0472">Membrane</keyword>
<proteinExistence type="predicted"/>
<accession>A0A0F9NB59</accession>
<protein>
    <submittedName>
        <fullName evidence="2">Uncharacterized protein</fullName>
    </submittedName>
</protein>